<gene>
    <name evidence="1" type="ORF">AVEN_96242_1</name>
</gene>
<accession>A0A4Y2MCH3</accession>
<dbReference type="AlphaFoldDB" id="A0A4Y2MCH3"/>
<dbReference type="Proteomes" id="UP000499080">
    <property type="component" value="Unassembled WGS sequence"/>
</dbReference>
<evidence type="ECO:0000313" key="1">
    <source>
        <dbReference type="EMBL" id="GBN23406.1"/>
    </source>
</evidence>
<sequence>MRRKGKEEAVSSRCPIEIPIAYCHFGINEFTMNDICSIQRVRFFFGIAGLTATETSMQALPKYFDGYVYSFFYMM</sequence>
<reference evidence="1 2" key="1">
    <citation type="journal article" date="2019" name="Sci. Rep.">
        <title>Orb-weaving spider Araneus ventricosus genome elucidates the spidroin gene catalogue.</title>
        <authorList>
            <person name="Kono N."/>
            <person name="Nakamura H."/>
            <person name="Ohtoshi R."/>
            <person name="Moran D.A.P."/>
            <person name="Shinohara A."/>
            <person name="Yoshida Y."/>
            <person name="Fujiwara M."/>
            <person name="Mori M."/>
            <person name="Tomita M."/>
            <person name="Arakawa K."/>
        </authorList>
    </citation>
    <scope>NUCLEOTIDE SEQUENCE [LARGE SCALE GENOMIC DNA]</scope>
</reference>
<evidence type="ECO:0000313" key="2">
    <source>
        <dbReference type="Proteomes" id="UP000499080"/>
    </source>
</evidence>
<dbReference type="EMBL" id="BGPR01006992">
    <property type="protein sequence ID" value="GBN23406.1"/>
    <property type="molecule type" value="Genomic_DNA"/>
</dbReference>
<comment type="caution">
    <text evidence="1">The sequence shown here is derived from an EMBL/GenBank/DDBJ whole genome shotgun (WGS) entry which is preliminary data.</text>
</comment>
<name>A0A4Y2MCH3_ARAVE</name>
<organism evidence="1 2">
    <name type="scientific">Araneus ventricosus</name>
    <name type="common">Orbweaver spider</name>
    <name type="synonym">Epeira ventricosa</name>
    <dbReference type="NCBI Taxonomy" id="182803"/>
    <lineage>
        <taxon>Eukaryota</taxon>
        <taxon>Metazoa</taxon>
        <taxon>Ecdysozoa</taxon>
        <taxon>Arthropoda</taxon>
        <taxon>Chelicerata</taxon>
        <taxon>Arachnida</taxon>
        <taxon>Araneae</taxon>
        <taxon>Araneomorphae</taxon>
        <taxon>Entelegynae</taxon>
        <taxon>Araneoidea</taxon>
        <taxon>Araneidae</taxon>
        <taxon>Araneus</taxon>
    </lineage>
</organism>
<keyword evidence="2" id="KW-1185">Reference proteome</keyword>
<protein>
    <submittedName>
        <fullName evidence="1">Uncharacterized protein</fullName>
    </submittedName>
</protein>
<proteinExistence type="predicted"/>